<dbReference type="PANTHER" id="PTHR42743:SF11">
    <property type="entry name" value="AMINODEOXYCHORISMATE LYASE"/>
    <property type="match status" value="1"/>
</dbReference>
<gene>
    <name evidence="22" type="primary">ilvE</name>
    <name evidence="22" type="ORF">SNEC2469_LOCUS15837</name>
</gene>
<dbReference type="SUPFAM" id="SSF53335">
    <property type="entry name" value="S-adenosyl-L-methionine-dependent methyltransferases"/>
    <property type="match status" value="2"/>
</dbReference>
<feature type="region of interest" description="Disordered" evidence="17">
    <location>
        <begin position="2299"/>
        <end position="2328"/>
    </location>
</feature>
<sequence>MDAGRHTHQKKELLMSSAQASGATTVENATATSEDRPFIWIDGKLLPKSQATVSVFDHGFLYGDGCFEGIRVYKGVIFKCQSHLDRIYRNAERLRMKMPQTPDQMREIMEETVAANELTDGYIRLIFSRGVGTLGLNPFQCPTPTVVCIADQIRLYPEEMYTKGMKIIVAKRPRTPTACLDPTLKSLNYLNNILAKVEAIDAGCLEAIMLSTDGYVGECTGDNLFIVKGGEVFTSPLEVGMLDGITRAFVMKTLCPKLGVKLTEKKLTLDDVYDADEIFLTGSAAEIIAVTQVEDKVISDGEGEVTGKLRGAFRAIVTGDDIPVAERGLSRWLDVLLVIVAVPIALMIEAIMSIVFGGYGDEGSGGVSEQVYGSLWYVTSWIPTFAILAYLMISRGESWARFGFTRFRIGVDGSVGLLCALVWFASYFFVAVVFSVSGLWMVDGWLGVYADYEAIEYATPSGWVWAIVAAGTLVSAFAEEWVFRSYLLTRMCDEGMGSARAVLCSSALFATYHIYQGVEAFVDIFVSGCLFAMVFLCLRRIWPLVIAHFLWNMWDEPRVVQVGGAGDFDVQRVALDDDDGLAQLLDQRGVVRRREVVLRVGAPEEARCEELGGLDADEVLARDGALHGAHFRVDLARVAQDGVEGVDVRVVARGLAHALDGVGDGDARDDRVVLLARLEDAVDELPAHAGAGRVVDGDVRRVLRHEGERVRDGLVAVRHAALADGDAQEAQLVAVAGEEFVVVRVVVRPGDDDRADLVAFDEELDGALENGASAQVFVELGDDAAESRGFSGGGDDDGDVHLGHGGGSTTPRVVPEGILCVGCGYELSGLPFDPESKCPECGLEIEKTKVGPLLRYESREWLERTASGLRLLHQAMRAFGVFFGLLVLMVVLVVLGMIVFLIFGWDAARSDAVALFGDVTRLAVRVGFVIALCVMIVGVYRLSRPPEVLKPEGGNWRMWMLAGPFCLIGLIVIGAIEKRGGPTIGWVRWAMSLSLVLTMVCAWVSYIAMDRVLHELDSRCAGAPALDPLPKMTADWIGRRVVVCMILAIPAFVSFSTVAGLVQLAVLIACMDILKWVRVTRERVAKELGHKSEHAVKEFGASFESTLWLSKEKQVGRFEVIAGMAPLHGRVVVDAGAGIGDLAQWMHDSGIEYGRYVGLEGVPEMVAKGNERQLPEFSMVQADFAGDEKAFTRHSPDVVVFSGSLNTFDEEAARAVVRRAWDAASEAVVFNFLSKRNGVKNPPDPSPARRFDPVAMVDWALGLTPKVRYRQDYFEGHDGTMCRPGRLGVTLRDHGYDLDIRRLDLGAGVPADFDEVDGVVVLGGHQNVDESHPWLAPEKAFIAEAHERNLPVVGICLGAQIIADALGGTVGKMDAMEVGLADVEINASAHTDTILAGIAWDSKQFVWHGYEVKELPAGAQLLASSAACKVQAYRAGMRTYGFQYHFECDRSMIGEYVEKFRSELHGTGVTSEEFANQLEAHYEMFARLADRLCLNIVTYLLPQAANIAAHETLVRPLNLDRGVAILAISQPSKKRGGDVVLKANRKLSKAESGEAKRQVRRMLSLADDGVRSFHKVDPRFKRSGRGRLFRSPTLFEDIIKTVTSCNVAWTSTIRMNERLCETINPAFPTDRQMARRKPATLRARCSVGYRDQRMVDLAKLSVRGEIDEAWYEDPATSDEDAHAALLELPGIGPYAAANVMQLLGRYSHIPCDTETVRHAKTVLGMTGTERQITKKVHEHYEPFGEHKFRSYWFELWEFYEGKRGNAWTWEPETTGKTFTAAQLKERASMRVLDMPAGSGVLSVPLKAAGFDVTPADLFPEYLAESIEGPAGETVAAYFTRRTEGTPMPADVERALFPNGAPAVDTSITATAADMEARMPFEDGSFDVVLCVEGIEHVLNRHAVLEEFRRLLKPGGKLVMTTPNLLSTRARLAYAFAGQRAFKSFIDEHSSVWGRSEDGSRLYHGHAFLVNYFQVRYSLHHCGFRLTELLRSNWSTTSVLNAWMVPLIALATKRSQRKAKRKFPLKKEDGRIPRDAVEPFDEICRHVLSGELLYNATLMTVSEAVCVALARGVQGDLAHRAPFRVVLDERSHGLGVLGCAPADEAAARVELLDEGGDVRRDDGQRGEHALHDRLREGFHGGGDEHRVHALQERRDLRCLEPFVRDDALARCFRRDLERGEVEFGSVAHALGERHEGVDRDVGSFAGVVEVAEEAESGDAVRLGGRCGRIEVAGVGDAVVDVRARAGELLEPVGDGVVDGDVRDAEVLDVVVERVAHGSVGEEGGAIEASSLVEALEAGRHPAGGVAQDEAVETARADGERRGEGVPEGLAERGGVHRLKVNAGEVLLEALLPGFVGGDGEAQAELGELSDEFQVEDLDASDGLVEPPREEAGCDEKDGFVAEFFGHAQGASGMASGMETVRESVVNLLGGVVDYAGLFPPAKLEMRPTVENYAKYVACEHEWMLGRLIVPASRLTEFEDAAKDLLPRGEEGDAWLISALVSAEAFEEGMDAIFAFNDRHAPEEEGGSGEANGLALVDVIETKAGDVAGVDAILAALPEQLEAFIEIPWEGEIRGLVAAIGGDSSGGGSAKIRTGHVDAKLIPPVEAVARFIATCASAGVPFKATAGLHHPIRAEYKLTYEPGSASAVMHGYLNVFVASAMAHARKADEAALREILKETDASRFVFDEGAVRWGDLTVSSDELVSARERFAISFGSCSFTEPTEELAQLGLLG</sequence>
<dbReference type="GO" id="GO:0005829">
    <property type="term" value="C:cytosol"/>
    <property type="evidence" value="ECO:0007669"/>
    <property type="project" value="TreeGrafter"/>
</dbReference>
<feature type="compositionally biased region" description="Basic and acidic residues" evidence="17">
    <location>
        <begin position="2311"/>
        <end position="2328"/>
    </location>
</feature>
<feature type="transmembrane region" description="Helical" evidence="18">
    <location>
        <begin position="954"/>
        <end position="976"/>
    </location>
</feature>
<dbReference type="CDD" id="cd02440">
    <property type="entry name" value="AdoMet_MTases"/>
    <property type="match status" value="1"/>
</dbReference>
<feature type="domain" description="Glutamine amidotransferase" evidence="19">
    <location>
        <begin position="1294"/>
        <end position="1449"/>
    </location>
</feature>
<feature type="region of interest" description="Disordered" evidence="17">
    <location>
        <begin position="1"/>
        <end position="29"/>
    </location>
</feature>
<dbReference type="InterPro" id="IPR018300">
    <property type="entry name" value="Aminotrans_IV_CS"/>
</dbReference>
<dbReference type="GO" id="GO:0009099">
    <property type="term" value="P:L-valine biosynthetic process"/>
    <property type="evidence" value="ECO:0007669"/>
    <property type="project" value="UniProtKB-UniPathway"/>
</dbReference>
<keyword evidence="10" id="KW-0808">Transferase</keyword>
<comment type="caution">
    <text evidence="22">The sequence shown here is derived from an EMBL/GenBank/DDBJ whole genome shotgun (WGS) entry which is preliminary data.</text>
</comment>
<dbReference type="GO" id="GO:0009097">
    <property type="term" value="P:isoleucine biosynthetic process"/>
    <property type="evidence" value="ECO:0007669"/>
    <property type="project" value="UniProtKB-UniPathway"/>
</dbReference>
<dbReference type="PROSITE" id="PS00770">
    <property type="entry name" value="AA_TRANSFER_CLASS_4"/>
    <property type="match status" value="1"/>
</dbReference>
<evidence type="ECO:0000256" key="9">
    <source>
        <dbReference type="ARBA" id="ARBA00022605"/>
    </source>
</evidence>
<keyword evidence="12" id="KW-0100">Branched-chain amino acid biosynthesis</keyword>
<proteinExistence type="inferred from homology"/>
<feature type="transmembrane region" description="Helical" evidence="18">
    <location>
        <begin position="495"/>
        <end position="514"/>
    </location>
</feature>
<dbReference type="Pfam" id="PF00117">
    <property type="entry name" value="GATase"/>
    <property type="match status" value="1"/>
</dbReference>
<dbReference type="GO" id="GO:0009098">
    <property type="term" value="P:L-leucine biosynthetic process"/>
    <property type="evidence" value="ECO:0007669"/>
    <property type="project" value="UniProtKB-UniPathway"/>
</dbReference>
<organism evidence="22 23">
    <name type="scientific">Symbiodinium necroappetens</name>
    <dbReference type="NCBI Taxonomy" id="1628268"/>
    <lineage>
        <taxon>Eukaryota</taxon>
        <taxon>Sar</taxon>
        <taxon>Alveolata</taxon>
        <taxon>Dinophyceae</taxon>
        <taxon>Suessiales</taxon>
        <taxon>Symbiodiniaceae</taxon>
        <taxon>Symbiodinium</taxon>
    </lineage>
</organism>
<evidence type="ECO:0000256" key="2">
    <source>
        <dbReference type="ARBA" id="ARBA00003109"/>
    </source>
</evidence>
<evidence type="ECO:0000256" key="7">
    <source>
        <dbReference type="ARBA" id="ARBA00013053"/>
    </source>
</evidence>
<evidence type="ECO:0000256" key="13">
    <source>
        <dbReference type="ARBA" id="ARBA00048212"/>
    </source>
</evidence>
<dbReference type="UniPathway" id="UPA00049">
    <property type="reaction ID" value="UER00062"/>
</dbReference>
<keyword evidence="9" id="KW-0028">Amino-acid biosynthesis</keyword>
<evidence type="ECO:0000313" key="22">
    <source>
        <dbReference type="EMBL" id="CAE7549768.1"/>
    </source>
</evidence>
<evidence type="ECO:0000256" key="14">
    <source>
        <dbReference type="ARBA" id="ARBA00048798"/>
    </source>
</evidence>
<evidence type="ECO:0000256" key="3">
    <source>
        <dbReference type="ARBA" id="ARBA00004824"/>
    </source>
</evidence>
<dbReference type="InterPro" id="IPR044992">
    <property type="entry name" value="ChyE-like"/>
</dbReference>
<dbReference type="GO" id="GO:0004084">
    <property type="term" value="F:branched-chain-amino-acid transaminase activity"/>
    <property type="evidence" value="ECO:0007669"/>
    <property type="project" value="UniProtKB-EC"/>
</dbReference>
<dbReference type="InterPro" id="IPR029063">
    <property type="entry name" value="SAM-dependent_MTases_sf"/>
</dbReference>
<dbReference type="InterPro" id="IPR041698">
    <property type="entry name" value="Methyltransf_25"/>
</dbReference>
<dbReference type="GO" id="GO:0006284">
    <property type="term" value="P:base-excision repair"/>
    <property type="evidence" value="ECO:0007669"/>
    <property type="project" value="InterPro"/>
</dbReference>
<dbReference type="InterPro" id="IPR043132">
    <property type="entry name" value="BCAT-like_C"/>
</dbReference>
<dbReference type="Pfam" id="PF02517">
    <property type="entry name" value="Rce1-like"/>
    <property type="match status" value="1"/>
</dbReference>
<dbReference type="SUPFAM" id="SSF56752">
    <property type="entry name" value="D-aminoacid aminotransferase-like PLP-dependent enzymes"/>
    <property type="match status" value="1"/>
</dbReference>
<feature type="transmembrane region" description="Helical" evidence="18">
    <location>
        <begin position="922"/>
        <end position="942"/>
    </location>
</feature>
<comment type="cofactor">
    <cofactor evidence="1 16">
        <name>pyridoxal 5'-phosphate</name>
        <dbReference type="ChEBI" id="CHEBI:597326"/>
    </cofactor>
</comment>
<evidence type="ECO:0000256" key="12">
    <source>
        <dbReference type="ARBA" id="ARBA00023304"/>
    </source>
</evidence>
<dbReference type="UniPathway" id="UPA00048">
    <property type="reaction ID" value="UER00073"/>
</dbReference>
<evidence type="ECO:0000256" key="10">
    <source>
        <dbReference type="ARBA" id="ARBA00022679"/>
    </source>
</evidence>
<keyword evidence="23" id="KW-1185">Reference proteome</keyword>
<comment type="pathway">
    <text evidence="3">Amino-acid biosynthesis; L-isoleucine biosynthesis; L-isoleucine from 2-oxobutanoate: step 4/4.</text>
</comment>
<dbReference type="CDD" id="cd01558">
    <property type="entry name" value="D-AAT_like"/>
    <property type="match status" value="1"/>
</dbReference>
<feature type="transmembrane region" description="Helical" evidence="18">
    <location>
        <begin position="879"/>
        <end position="902"/>
    </location>
</feature>
<feature type="domain" description="Methyltransferase" evidence="21">
    <location>
        <begin position="1132"/>
        <end position="1222"/>
    </location>
</feature>
<evidence type="ECO:0000256" key="8">
    <source>
        <dbReference type="ARBA" id="ARBA00022576"/>
    </source>
</evidence>
<feature type="domain" description="CAAX prenyl protease 2/Lysostaphin resistance protein A-like" evidence="20">
    <location>
        <begin position="463"/>
        <end position="553"/>
    </location>
</feature>
<dbReference type="PANTHER" id="PTHR42743">
    <property type="entry name" value="AMINO-ACID AMINOTRANSFERASE"/>
    <property type="match status" value="1"/>
</dbReference>
<dbReference type="Gene3D" id="3.40.50.880">
    <property type="match status" value="1"/>
</dbReference>
<dbReference type="InterPro" id="IPR011257">
    <property type="entry name" value="DNA_glycosylase"/>
</dbReference>
<feature type="region of interest" description="Disordered" evidence="17">
    <location>
        <begin position="788"/>
        <end position="807"/>
    </location>
</feature>
<dbReference type="InterPro" id="IPR050571">
    <property type="entry name" value="Class-IV_PLP-Dep_Aminotrnsfr"/>
</dbReference>
<dbReference type="Gene3D" id="3.30.470.10">
    <property type="match status" value="1"/>
</dbReference>
<dbReference type="GO" id="GO:0080120">
    <property type="term" value="P:CAAX-box protein maturation"/>
    <property type="evidence" value="ECO:0007669"/>
    <property type="project" value="UniProtKB-ARBA"/>
</dbReference>
<dbReference type="UniPathway" id="UPA00047">
    <property type="reaction ID" value="UER00058"/>
</dbReference>
<dbReference type="InterPro" id="IPR005785">
    <property type="entry name" value="B_amino_transI"/>
</dbReference>
<evidence type="ECO:0000256" key="6">
    <source>
        <dbReference type="ARBA" id="ARBA00009320"/>
    </source>
</evidence>
<dbReference type="InterPro" id="IPR043131">
    <property type="entry name" value="BCAT-like_N"/>
</dbReference>
<evidence type="ECO:0000259" key="20">
    <source>
        <dbReference type="Pfam" id="PF02517"/>
    </source>
</evidence>
<feature type="compositionally biased region" description="Polar residues" evidence="17">
    <location>
        <begin position="16"/>
        <end position="29"/>
    </location>
</feature>
<dbReference type="SUPFAM" id="SSF52317">
    <property type="entry name" value="Class I glutamine amidotransferase-like"/>
    <property type="match status" value="1"/>
</dbReference>
<dbReference type="SUPFAM" id="SSF48150">
    <property type="entry name" value="DNA-glycosylase"/>
    <property type="match status" value="1"/>
</dbReference>
<dbReference type="InterPro" id="IPR003675">
    <property type="entry name" value="Rce1/LyrA-like_dom"/>
</dbReference>
<comment type="pathway">
    <text evidence="4">Amino-acid biosynthesis; L-valine biosynthesis; L-valine from pyruvate: step 4/4.</text>
</comment>
<keyword evidence="18" id="KW-0472">Membrane</keyword>
<protein>
    <recommendedName>
        <fullName evidence="7">branched-chain-amino-acid transaminase</fullName>
        <ecNumber evidence="7">2.6.1.42</ecNumber>
    </recommendedName>
</protein>
<dbReference type="InterPro" id="IPR003265">
    <property type="entry name" value="HhH-GPD_domain"/>
</dbReference>
<evidence type="ECO:0000259" key="19">
    <source>
        <dbReference type="Pfam" id="PF00117"/>
    </source>
</evidence>
<comment type="catalytic activity">
    <reaction evidence="14">
        <text>L-isoleucine + 2-oxoglutarate = (S)-3-methyl-2-oxopentanoate + L-glutamate</text>
        <dbReference type="Rhea" id="RHEA:24801"/>
        <dbReference type="ChEBI" id="CHEBI:16810"/>
        <dbReference type="ChEBI" id="CHEBI:29985"/>
        <dbReference type="ChEBI" id="CHEBI:35146"/>
        <dbReference type="ChEBI" id="CHEBI:58045"/>
        <dbReference type="EC" id="2.6.1.42"/>
    </reaction>
</comment>
<evidence type="ECO:0000256" key="5">
    <source>
        <dbReference type="ARBA" id="ARBA00005072"/>
    </source>
</evidence>
<dbReference type="Gene3D" id="1.10.340.30">
    <property type="entry name" value="Hypothetical protein, domain 2"/>
    <property type="match status" value="1"/>
</dbReference>
<dbReference type="CDD" id="cd01741">
    <property type="entry name" value="GATase1_1"/>
    <property type="match status" value="1"/>
</dbReference>
<dbReference type="InterPro" id="IPR029062">
    <property type="entry name" value="Class_I_gatase-like"/>
</dbReference>
<dbReference type="Pfam" id="PF13649">
    <property type="entry name" value="Methyltransf_25"/>
    <property type="match status" value="1"/>
</dbReference>
<accession>A0A812TUM1</accession>
<feature type="transmembrane region" description="Helical" evidence="18">
    <location>
        <begin position="988"/>
        <end position="1009"/>
    </location>
</feature>
<dbReference type="GO" id="GO:0004175">
    <property type="term" value="F:endopeptidase activity"/>
    <property type="evidence" value="ECO:0007669"/>
    <property type="project" value="UniProtKB-ARBA"/>
</dbReference>
<keyword evidence="18" id="KW-0812">Transmembrane</keyword>
<dbReference type="InterPro" id="IPR017926">
    <property type="entry name" value="GATASE"/>
</dbReference>
<reference evidence="22" key="1">
    <citation type="submission" date="2021-02" db="EMBL/GenBank/DDBJ databases">
        <authorList>
            <person name="Dougan E. K."/>
            <person name="Rhodes N."/>
            <person name="Thang M."/>
            <person name="Chan C."/>
        </authorList>
    </citation>
    <scope>NUCLEOTIDE SEQUENCE</scope>
</reference>
<comment type="catalytic activity">
    <reaction evidence="15">
        <text>L-leucine + 2-oxoglutarate = 4-methyl-2-oxopentanoate + L-glutamate</text>
        <dbReference type="Rhea" id="RHEA:18321"/>
        <dbReference type="ChEBI" id="CHEBI:16810"/>
        <dbReference type="ChEBI" id="CHEBI:17865"/>
        <dbReference type="ChEBI" id="CHEBI:29985"/>
        <dbReference type="ChEBI" id="CHEBI:57427"/>
        <dbReference type="EC" id="2.6.1.42"/>
    </reaction>
</comment>
<dbReference type="PROSITE" id="PS51273">
    <property type="entry name" value="GATASE_TYPE_1"/>
    <property type="match status" value="1"/>
</dbReference>
<comment type="catalytic activity">
    <reaction evidence="13">
        <text>L-valine + 2-oxoglutarate = 3-methyl-2-oxobutanoate + L-glutamate</text>
        <dbReference type="Rhea" id="RHEA:24813"/>
        <dbReference type="ChEBI" id="CHEBI:11851"/>
        <dbReference type="ChEBI" id="CHEBI:16810"/>
        <dbReference type="ChEBI" id="CHEBI:29985"/>
        <dbReference type="ChEBI" id="CHEBI:57762"/>
        <dbReference type="EC" id="2.6.1.42"/>
    </reaction>
</comment>
<dbReference type="Gene3D" id="3.20.10.10">
    <property type="entry name" value="D-amino Acid Aminotransferase, subunit A, domain 2"/>
    <property type="match status" value="1"/>
</dbReference>
<comment type="function">
    <text evidence="2">Acts on leucine, isoleucine and valine.</text>
</comment>
<dbReference type="FunFam" id="3.20.10.10:FF:000002">
    <property type="entry name" value="D-alanine aminotransferase"/>
    <property type="match status" value="1"/>
</dbReference>
<keyword evidence="18" id="KW-1133">Transmembrane helix</keyword>
<keyword evidence="8" id="KW-0032">Aminotransferase</keyword>
<dbReference type="EMBL" id="CAJNJA010025808">
    <property type="protein sequence ID" value="CAE7549768.1"/>
    <property type="molecule type" value="Genomic_DNA"/>
</dbReference>
<dbReference type="NCBIfam" id="NF006185">
    <property type="entry name" value="PRK08320.1"/>
    <property type="match status" value="1"/>
</dbReference>
<feature type="transmembrane region" description="Helical" evidence="18">
    <location>
        <begin position="1041"/>
        <end position="1068"/>
    </location>
</feature>
<evidence type="ECO:0000256" key="1">
    <source>
        <dbReference type="ARBA" id="ARBA00001933"/>
    </source>
</evidence>
<feature type="transmembrane region" description="Helical" evidence="18">
    <location>
        <begin position="371"/>
        <end position="393"/>
    </location>
</feature>
<dbReference type="OrthoDB" id="448827at2759"/>
<evidence type="ECO:0000256" key="15">
    <source>
        <dbReference type="ARBA" id="ARBA00049229"/>
    </source>
</evidence>
<comment type="similarity">
    <text evidence="6">Belongs to the class-IV pyridoxal-phosphate-dependent aminotransferase family.</text>
</comment>
<feature type="transmembrane region" description="Helical" evidence="18">
    <location>
        <begin position="462"/>
        <end position="483"/>
    </location>
</feature>
<dbReference type="InterPro" id="IPR001544">
    <property type="entry name" value="Aminotrans_IV"/>
</dbReference>
<dbReference type="Proteomes" id="UP000601435">
    <property type="component" value="Unassembled WGS sequence"/>
</dbReference>
<evidence type="ECO:0000256" key="11">
    <source>
        <dbReference type="ARBA" id="ARBA00022898"/>
    </source>
</evidence>
<feature type="transmembrane region" description="Helical" evidence="18">
    <location>
        <begin position="520"/>
        <end position="538"/>
    </location>
</feature>
<dbReference type="CDD" id="cd00056">
    <property type="entry name" value="ENDO3c"/>
    <property type="match status" value="1"/>
</dbReference>
<keyword evidence="11 16" id="KW-0663">Pyridoxal phosphate</keyword>
<evidence type="ECO:0000259" key="21">
    <source>
        <dbReference type="Pfam" id="PF13649"/>
    </source>
</evidence>
<evidence type="ECO:0000256" key="4">
    <source>
        <dbReference type="ARBA" id="ARBA00004931"/>
    </source>
</evidence>
<dbReference type="InterPro" id="IPR036038">
    <property type="entry name" value="Aminotransferase-like"/>
</dbReference>
<comment type="pathway">
    <text evidence="5">Amino-acid biosynthesis; L-leucine biosynthesis; L-leucine from 3-methyl-2-oxobutanoate: step 4/4.</text>
</comment>
<evidence type="ECO:0000256" key="17">
    <source>
        <dbReference type="SAM" id="MobiDB-lite"/>
    </source>
</evidence>
<evidence type="ECO:0000256" key="18">
    <source>
        <dbReference type="SAM" id="Phobius"/>
    </source>
</evidence>
<dbReference type="EC" id="2.6.1.42" evidence="7"/>
<dbReference type="Pfam" id="PF01063">
    <property type="entry name" value="Aminotran_4"/>
    <property type="match status" value="1"/>
</dbReference>
<feature type="transmembrane region" description="Helical" evidence="18">
    <location>
        <begin position="335"/>
        <end position="359"/>
    </location>
</feature>
<dbReference type="Pfam" id="PF13489">
    <property type="entry name" value="Methyltransf_23"/>
    <property type="match status" value="1"/>
</dbReference>
<evidence type="ECO:0000313" key="23">
    <source>
        <dbReference type="Proteomes" id="UP000601435"/>
    </source>
</evidence>
<name>A0A812TUM1_9DINO</name>
<dbReference type="Gene3D" id="3.40.50.150">
    <property type="entry name" value="Vaccinia Virus protein VP39"/>
    <property type="match status" value="2"/>
</dbReference>
<evidence type="ECO:0000256" key="16">
    <source>
        <dbReference type="RuleBase" id="RU004516"/>
    </source>
</evidence>
<dbReference type="NCBIfam" id="TIGR01122">
    <property type="entry name" value="ilvE_I"/>
    <property type="match status" value="1"/>
</dbReference>
<feature type="transmembrane region" description="Helical" evidence="18">
    <location>
        <begin position="414"/>
        <end position="442"/>
    </location>
</feature>